<gene>
    <name evidence="2" type="ORF">MERR_LOCUS25837</name>
</gene>
<sequence>MIPLICTCGACGVFVGNWPLLSIRVNRASAVIKKEICSSFEESQPEEKATDEHDQGTNIVDEVMDLVKQFEIETSWNEKMTEKKIKAKERREEEVKRREELHKKKGAKKGGGGAKK</sequence>
<organism evidence="2 3">
    <name type="scientific">Microthlaspi erraticum</name>
    <dbReference type="NCBI Taxonomy" id="1685480"/>
    <lineage>
        <taxon>Eukaryota</taxon>
        <taxon>Viridiplantae</taxon>
        <taxon>Streptophyta</taxon>
        <taxon>Embryophyta</taxon>
        <taxon>Tracheophyta</taxon>
        <taxon>Spermatophyta</taxon>
        <taxon>Magnoliopsida</taxon>
        <taxon>eudicotyledons</taxon>
        <taxon>Gunneridae</taxon>
        <taxon>Pentapetalae</taxon>
        <taxon>rosids</taxon>
        <taxon>malvids</taxon>
        <taxon>Brassicales</taxon>
        <taxon>Brassicaceae</taxon>
        <taxon>Coluteocarpeae</taxon>
        <taxon>Microthlaspi</taxon>
    </lineage>
</organism>
<dbReference type="AlphaFoldDB" id="A0A6D2JPP3"/>
<name>A0A6D2JPP3_9BRAS</name>
<feature type="compositionally biased region" description="Basic and acidic residues" evidence="1">
    <location>
        <begin position="81"/>
        <end position="102"/>
    </location>
</feature>
<protein>
    <submittedName>
        <fullName evidence="2">Uncharacterized protein</fullName>
    </submittedName>
</protein>
<dbReference type="Proteomes" id="UP000467841">
    <property type="component" value="Unassembled WGS sequence"/>
</dbReference>
<comment type="caution">
    <text evidence="2">The sequence shown here is derived from an EMBL/GenBank/DDBJ whole genome shotgun (WGS) entry which is preliminary data.</text>
</comment>
<proteinExistence type="predicted"/>
<evidence type="ECO:0000313" key="3">
    <source>
        <dbReference type="Proteomes" id="UP000467841"/>
    </source>
</evidence>
<accession>A0A6D2JPP3</accession>
<feature type="region of interest" description="Disordered" evidence="1">
    <location>
        <begin position="81"/>
        <end position="116"/>
    </location>
</feature>
<reference evidence="2" key="1">
    <citation type="submission" date="2020-01" db="EMBL/GenBank/DDBJ databases">
        <authorList>
            <person name="Mishra B."/>
        </authorList>
    </citation>
    <scope>NUCLEOTIDE SEQUENCE [LARGE SCALE GENOMIC DNA]</scope>
</reference>
<dbReference type="EMBL" id="CACVBM020001196">
    <property type="protein sequence ID" value="CAA7038602.1"/>
    <property type="molecule type" value="Genomic_DNA"/>
</dbReference>
<keyword evidence="3" id="KW-1185">Reference proteome</keyword>
<evidence type="ECO:0000313" key="2">
    <source>
        <dbReference type="EMBL" id="CAA7038602.1"/>
    </source>
</evidence>
<evidence type="ECO:0000256" key="1">
    <source>
        <dbReference type="SAM" id="MobiDB-lite"/>
    </source>
</evidence>
<feature type="compositionally biased region" description="Basic residues" evidence="1">
    <location>
        <begin position="103"/>
        <end position="116"/>
    </location>
</feature>